<accession>A0ABW1KUH4</accession>
<dbReference type="Proteomes" id="UP001596116">
    <property type="component" value="Unassembled WGS sequence"/>
</dbReference>
<dbReference type="InterPro" id="IPR036188">
    <property type="entry name" value="FAD/NAD-bd_sf"/>
</dbReference>
<name>A0ABW1KUH4_9PROT</name>
<organism evidence="5 6">
    <name type="scientific">Hyphococcus aureus</name>
    <dbReference type="NCBI Taxonomy" id="2666033"/>
    <lineage>
        <taxon>Bacteria</taxon>
        <taxon>Pseudomonadati</taxon>
        <taxon>Pseudomonadota</taxon>
        <taxon>Alphaproteobacteria</taxon>
        <taxon>Parvularculales</taxon>
        <taxon>Parvularculaceae</taxon>
        <taxon>Hyphococcus</taxon>
    </lineage>
</organism>
<dbReference type="RefSeq" id="WP_379878984.1">
    <property type="nucleotide sequence ID" value="NZ_JBHPON010000001.1"/>
</dbReference>
<gene>
    <name evidence="5" type="ORF">ACFMB1_08630</name>
</gene>
<evidence type="ECO:0000256" key="2">
    <source>
        <dbReference type="ARBA" id="ARBA00038825"/>
    </source>
</evidence>
<dbReference type="EMBL" id="JBHPON010000001">
    <property type="protein sequence ID" value="MFC6035604.1"/>
    <property type="molecule type" value="Genomic_DNA"/>
</dbReference>
<dbReference type="Gene3D" id="3.50.50.60">
    <property type="entry name" value="FAD/NAD(P)-binding domain"/>
    <property type="match status" value="2"/>
</dbReference>
<evidence type="ECO:0000259" key="4">
    <source>
        <dbReference type="Pfam" id="PF01593"/>
    </source>
</evidence>
<comment type="caution">
    <text evidence="5">The sequence shown here is derived from an EMBL/GenBank/DDBJ whole genome shotgun (WGS) entry which is preliminary data.</text>
</comment>
<proteinExistence type="predicted"/>
<evidence type="ECO:0000313" key="5">
    <source>
        <dbReference type="EMBL" id="MFC6035604.1"/>
    </source>
</evidence>
<evidence type="ECO:0000256" key="1">
    <source>
        <dbReference type="ARBA" id="ARBA00037217"/>
    </source>
</evidence>
<reference evidence="5 6" key="1">
    <citation type="submission" date="2024-09" db="EMBL/GenBank/DDBJ databases">
        <authorList>
            <person name="Zhang Z.-H."/>
        </authorList>
    </citation>
    <scope>NUCLEOTIDE SEQUENCE [LARGE SCALE GENOMIC DNA]</scope>
    <source>
        <strain evidence="5 6">HHTR114</strain>
    </source>
</reference>
<protein>
    <recommendedName>
        <fullName evidence="3">Pyridine nucleotide-disulfide oxidoreductase domain-containing protein 2</fullName>
    </recommendedName>
</protein>
<dbReference type="InterPro" id="IPR002937">
    <property type="entry name" value="Amino_oxidase"/>
</dbReference>
<dbReference type="Pfam" id="PF01593">
    <property type="entry name" value="Amino_oxidase"/>
    <property type="match status" value="1"/>
</dbReference>
<comment type="function">
    <text evidence="1">Probable oxidoreductase that may play a role as regulator of mitochondrial function.</text>
</comment>
<evidence type="ECO:0000256" key="3">
    <source>
        <dbReference type="ARBA" id="ARBA00040298"/>
    </source>
</evidence>
<dbReference type="PANTHER" id="PTHR10668:SF103">
    <property type="entry name" value="PYRIDINE NUCLEOTIDE-DISULFIDE OXIDOREDUCTASE DOMAIN-CONTAINING PROTEIN 2"/>
    <property type="match status" value="1"/>
</dbReference>
<evidence type="ECO:0000313" key="6">
    <source>
        <dbReference type="Proteomes" id="UP001596116"/>
    </source>
</evidence>
<comment type="subunit">
    <text evidence="2">Interacts with COX5B; this interaction may contribute to localize PYROXD2 to the inner face of the inner mitochondrial membrane.</text>
</comment>
<keyword evidence="6" id="KW-1185">Reference proteome</keyword>
<sequence>MSKTYDVIVLGGGHNGLLAGAYMAKAGMSVCVLERQPFVGGGAVTRELTVPGFRHDVCSIGHMLIQPNPLIANDELNLISKYGLKYLYPETATTVLFPDDSYIAFYRDLDRTCEGIAQYSEHDAESFRKFCDFVDSAFDFMSMGMFAPPPSSGHMAMLLEESEFGQEVLRAFSVSQLDIACDWFESEEMRIASSRVTSEGMISPHTKGSGIAMFWYFALVRKYGLCLPEGGSGAISEAIRACLEDLGGEVRTSATVKRLSISGGDCDGVVLDDGETLTARKAVISALNIKQMPELIGDEAAPEIYRRRVERAEHSEYFPFHIELAMNEAPKYKADIDDTAAAFVEFSPKKMDDYLKVFDDLRRGAPTADIPLLIVPTVFDQTRAPDGKHILYNYNYAPYNVRGKGPAEWDNIKEDYIQDSLKAIRRQTTNMGDDNIIASWAKSPYELEQYNWAMPKGDLMHIGSFIHQSLGNRPIAGWGYKTPVNKLYMCGASTHPGPGVNGAARAAMPVIMEELGLDFEKVVG</sequence>
<feature type="domain" description="Amine oxidase" evidence="4">
    <location>
        <begin position="16"/>
        <end position="306"/>
    </location>
</feature>
<dbReference type="SUPFAM" id="SSF51905">
    <property type="entry name" value="FAD/NAD(P)-binding domain"/>
    <property type="match status" value="1"/>
</dbReference>
<dbReference type="PANTHER" id="PTHR10668">
    <property type="entry name" value="PHYTOENE DEHYDROGENASE"/>
    <property type="match status" value="1"/>
</dbReference>